<protein>
    <submittedName>
        <fullName evidence="2">Uncharacterized protein LOC111107313</fullName>
    </submittedName>
</protein>
<dbReference type="Proteomes" id="UP000694844">
    <property type="component" value="Chromosome 8"/>
</dbReference>
<evidence type="ECO:0000313" key="2">
    <source>
        <dbReference type="RefSeq" id="XP_022298159.1"/>
    </source>
</evidence>
<keyword evidence="1" id="KW-1185">Reference proteome</keyword>
<reference evidence="2" key="1">
    <citation type="submission" date="2025-08" db="UniProtKB">
        <authorList>
            <consortium name="RefSeq"/>
        </authorList>
    </citation>
    <scope>IDENTIFICATION</scope>
    <source>
        <tissue evidence="2">Whole sample</tissue>
    </source>
</reference>
<proteinExistence type="predicted"/>
<dbReference type="AlphaFoldDB" id="A0A8B8B631"/>
<accession>A0A8B8B631</accession>
<sequence>MMDLSVPNITEHLTYSLCEDEGPPYFNMSTSFSGVEDLSTASDIELYLNVPFTHEQPQKRSRVELFPSEIKIGEAAFEVQGEQSTDLEMSPKFSINGIEDLTSGDGIANDVGEVAANDDGEVTANDVLDEVITNDDAGEGTAKDDFGGMTAKNSLTLIIGHMSDFSIIRTR</sequence>
<dbReference type="KEGG" id="cvn:111107313"/>
<gene>
    <name evidence="2" type="primary">LOC111107313</name>
</gene>
<dbReference type="GeneID" id="111107313"/>
<name>A0A8B8B631_CRAVI</name>
<evidence type="ECO:0000313" key="1">
    <source>
        <dbReference type="Proteomes" id="UP000694844"/>
    </source>
</evidence>
<dbReference type="RefSeq" id="XP_022298159.1">
    <property type="nucleotide sequence ID" value="XM_022442451.1"/>
</dbReference>
<organism evidence="1 2">
    <name type="scientific">Crassostrea virginica</name>
    <name type="common">Eastern oyster</name>
    <dbReference type="NCBI Taxonomy" id="6565"/>
    <lineage>
        <taxon>Eukaryota</taxon>
        <taxon>Metazoa</taxon>
        <taxon>Spiralia</taxon>
        <taxon>Lophotrochozoa</taxon>
        <taxon>Mollusca</taxon>
        <taxon>Bivalvia</taxon>
        <taxon>Autobranchia</taxon>
        <taxon>Pteriomorphia</taxon>
        <taxon>Ostreida</taxon>
        <taxon>Ostreoidea</taxon>
        <taxon>Ostreidae</taxon>
        <taxon>Crassostrea</taxon>
    </lineage>
</organism>